<proteinExistence type="predicted"/>
<feature type="region of interest" description="Disordered" evidence="1">
    <location>
        <begin position="463"/>
        <end position="595"/>
    </location>
</feature>
<gene>
    <name evidence="2" type="ORF">BEWA_003560</name>
</gene>
<evidence type="ECO:0000313" key="3">
    <source>
        <dbReference type="Proteomes" id="UP000031512"/>
    </source>
</evidence>
<feature type="region of interest" description="Disordered" evidence="1">
    <location>
        <begin position="413"/>
        <end position="437"/>
    </location>
</feature>
<feature type="compositionally biased region" description="Polar residues" evidence="1">
    <location>
        <begin position="517"/>
        <end position="535"/>
    </location>
</feature>
<feature type="compositionally biased region" description="Basic and acidic residues" evidence="1">
    <location>
        <begin position="414"/>
        <end position="425"/>
    </location>
</feature>
<organism evidence="2 3">
    <name type="scientific">Theileria equi strain WA</name>
    <dbReference type="NCBI Taxonomy" id="1537102"/>
    <lineage>
        <taxon>Eukaryota</taxon>
        <taxon>Sar</taxon>
        <taxon>Alveolata</taxon>
        <taxon>Apicomplexa</taxon>
        <taxon>Aconoidasida</taxon>
        <taxon>Piroplasmida</taxon>
        <taxon>Theileriidae</taxon>
        <taxon>Theileria</taxon>
    </lineage>
</organism>
<sequence length="738" mass="79728">MDTRDDYPKIDFSRKPNKDLTVEKYVGGGDTTFMVTRDETGLPKGFFKYIHKPNKEITLNGYIQRGARIGTGVPIYKVTEASIYYWSGKPDKPILLGITTTSGDRQPKYYSRGDGSGLSWMNAPVADKNLNELDALDEQNCKINKAIPLNIQGPQSASIPKESKATCLKTTRRIEQVTILPPNNPPGSDYVTTAYMTTDLDTRISRVTYRNQSTDINLTKQGPVSQMRLYSYPATNQVPLMLEFKPSGSGTSSWFYSKGTSGISWGETGDGDGFYNKEGTPEPTDALSDKLDEVLCEHHNNVTLDISYGNSSSGEKYCCGKHQTVHFQEMQINGKGSLGQTKVHKYSINGTAFNLAGLKYYENDSSTGTRKRKKIILTTQFPISVNSIYVFYCKENKPVLIYVASRSFPAKGWYRSDRSSDEKPWKKSSGKLPGEPLENLNCQQRAALREVLEKRGCGNFGVCQEPSQSTRPQYIQTSPSVDPGLGSVSQEYEESDSDEPQSQPPPSSQQPHGHVLSSGTGNTGDSTQPLSQVQYDSPVDNSGGAGGGSGTPPQAGLVAAKQQGPPGKADEAELRPKSNSGEGDTNPTDKQTLSADLDTEAIDYFIKTFEACAPLGKPKMLPEEQTGKATADVVGKADTAGRGLGEPWKAIGEAVITLIKLGLTGSAALGLGKGLLAGGKDGVKANVVEASRDSNRTQDEYTAPLTTKPGATHPEPAPSAGPSKATEETCHAFLWGIN</sequence>
<dbReference type="KEGG" id="beq:BEWA_003560"/>
<keyword evidence="3" id="KW-1185">Reference proteome</keyword>
<dbReference type="EMBL" id="CP001670">
    <property type="protein sequence ID" value="AFZ80948.1"/>
    <property type="molecule type" value="Genomic_DNA"/>
</dbReference>
<feature type="compositionally biased region" description="Basic and acidic residues" evidence="1">
    <location>
        <begin position="690"/>
        <end position="699"/>
    </location>
</feature>
<evidence type="ECO:0000256" key="1">
    <source>
        <dbReference type="SAM" id="MobiDB-lite"/>
    </source>
</evidence>
<reference evidence="2 3" key="1">
    <citation type="journal article" date="2012" name="BMC Genomics">
        <title>Comparative genomic analysis and phylogenetic position of Theileria equi.</title>
        <authorList>
            <person name="Kappmeyer L.S."/>
            <person name="Thiagarajan M."/>
            <person name="Herndon D.R."/>
            <person name="Ramsay J.D."/>
            <person name="Caler E."/>
            <person name="Djikeng A."/>
            <person name="Gillespie J.J."/>
            <person name="Lau A.O."/>
            <person name="Roalson E.H."/>
            <person name="Silva J.C."/>
            <person name="Silva M.G."/>
            <person name="Suarez C.E."/>
            <person name="Ueti M.W."/>
            <person name="Nene V.M."/>
            <person name="Mealey R.H."/>
            <person name="Knowles D.P."/>
            <person name="Brayton K.A."/>
        </authorList>
    </citation>
    <scope>NUCLEOTIDE SEQUENCE [LARGE SCALE GENOMIC DNA]</scope>
    <source>
        <strain evidence="2 3">WA</strain>
    </source>
</reference>
<feature type="compositionally biased region" description="Polar residues" evidence="1">
    <location>
        <begin position="577"/>
        <end position="594"/>
    </location>
</feature>
<feature type="compositionally biased region" description="Polar residues" evidence="1">
    <location>
        <begin position="465"/>
        <end position="480"/>
    </location>
</feature>
<dbReference type="Proteomes" id="UP000031512">
    <property type="component" value="Chromosome 3"/>
</dbReference>
<evidence type="ECO:0000313" key="2">
    <source>
        <dbReference type="EMBL" id="AFZ80948.1"/>
    </source>
</evidence>
<protein>
    <submittedName>
        <fullName evidence="2">Uncharacterized protein</fullName>
    </submittedName>
</protein>
<name>L0B0D8_THEEQ</name>
<accession>L0B0D8</accession>
<dbReference type="GeneID" id="15804757"/>
<dbReference type="RefSeq" id="XP_004830614.1">
    <property type="nucleotide sequence ID" value="XM_004830557.1"/>
</dbReference>
<feature type="region of interest" description="Disordered" evidence="1">
    <location>
        <begin position="689"/>
        <end position="728"/>
    </location>
</feature>
<dbReference type="VEuPathDB" id="PiroplasmaDB:BEWA_003560"/>
<dbReference type="AlphaFoldDB" id="L0B0D8"/>